<sequence length="165" mass="18652">MDFNYFPSDCAIKIHDKIILLSGGKAGIKDIGNIDSILVHIQNDVYYPTFEEKLTHLIFSFNKSHAFSDGNKRTSIALGAFFLELNGLDFLVDKFIIEMENLAVTVADNIIDKELLQEIVTSLISEEDYSEVLKLKIVNALERVSPDCEQLSMGTDFYKDSYSEL</sequence>
<dbReference type="InterPro" id="IPR053737">
    <property type="entry name" value="Type_II_TA_Toxin"/>
</dbReference>
<dbReference type="RefSeq" id="WP_282334275.1">
    <property type="nucleotide sequence ID" value="NZ_JASBRG010000006.1"/>
</dbReference>
<dbReference type="Gene3D" id="1.20.120.1870">
    <property type="entry name" value="Fic/DOC protein, Fido domain"/>
    <property type="match status" value="1"/>
</dbReference>
<keyword evidence="3" id="KW-1185">Reference proteome</keyword>
<dbReference type="PANTHER" id="PTHR39426:SF1">
    <property type="entry name" value="HOMOLOGY TO DEATH-ON-CURING PROTEIN OF PHAGE P1"/>
    <property type="match status" value="1"/>
</dbReference>
<organism evidence="2 3">
    <name type="scientific">Pinibacter soli</name>
    <dbReference type="NCBI Taxonomy" id="3044211"/>
    <lineage>
        <taxon>Bacteria</taxon>
        <taxon>Pseudomonadati</taxon>
        <taxon>Bacteroidota</taxon>
        <taxon>Chitinophagia</taxon>
        <taxon>Chitinophagales</taxon>
        <taxon>Chitinophagaceae</taxon>
        <taxon>Pinibacter</taxon>
    </lineage>
</organism>
<evidence type="ECO:0000259" key="1">
    <source>
        <dbReference type="PROSITE" id="PS51459"/>
    </source>
</evidence>
<dbReference type="InterPro" id="IPR036597">
    <property type="entry name" value="Fido-like_dom_sf"/>
</dbReference>
<protein>
    <submittedName>
        <fullName evidence="2">Type II toxin-antitoxin system death-on-curing family toxin</fullName>
    </submittedName>
</protein>
<dbReference type="Pfam" id="PF02661">
    <property type="entry name" value="Fic"/>
    <property type="match status" value="1"/>
</dbReference>
<dbReference type="SUPFAM" id="SSF140931">
    <property type="entry name" value="Fic-like"/>
    <property type="match status" value="1"/>
</dbReference>
<proteinExistence type="predicted"/>
<comment type="caution">
    <text evidence="2">The sequence shown here is derived from an EMBL/GenBank/DDBJ whole genome shotgun (WGS) entry which is preliminary data.</text>
</comment>
<dbReference type="Proteomes" id="UP001226434">
    <property type="component" value="Unassembled WGS sequence"/>
</dbReference>
<feature type="domain" description="Fido" evidence="1">
    <location>
        <begin position="6"/>
        <end position="125"/>
    </location>
</feature>
<dbReference type="InterPro" id="IPR006440">
    <property type="entry name" value="Doc"/>
</dbReference>
<evidence type="ECO:0000313" key="3">
    <source>
        <dbReference type="Proteomes" id="UP001226434"/>
    </source>
</evidence>
<evidence type="ECO:0000313" key="2">
    <source>
        <dbReference type="EMBL" id="MDI3320178.1"/>
    </source>
</evidence>
<dbReference type="NCBIfam" id="TIGR01550">
    <property type="entry name" value="DOC_P1"/>
    <property type="match status" value="1"/>
</dbReference>
<name>A0ABT6RC85_9BACT</name>
<accession>A0ABT6RC85</accession>
<dbReference type="PROSITE" id="PS51459">
    <property type="entry name" value="FIDO"/>
    <property type="match status" value="1"/>
</dbReference>
<dbReference type="EMBL" id="JASBRG010000006">
    <property type="protein sequence ID" value="MDI3320178.1"/>
    <property type="molecule type" value="Genomic_DNA"/>
</dbReference>
<dbReference type="PANTHER" id="PTHR39426">
    <property type="entry name" value="HOMOLOGY TO DEATH-ON-CURING PROTEIN OF PHAGE P1"/>
    <property type="match status" value="1"/>
</dbReference>
<gene>
    <name evidence="2" type="ORF">QJ048_10365</name>
</gene>
<dbReference type="InterPro" id="IPR003812">
    <property type="entry name" value="Fido"/>
</dbReference>
<reference evidence="2 3" key="1">
    <citation type="submission" date="2023-05" db="EMBL/GenBank/DDBJ databases">
        <title>Genome sequence of Pinibacter sp. MAH-24.</title>
        <authorList>
            <person name="Huq M.A."/>
        </authorList>
    </citation>
    <scope>NUCLEOTIDE SEQUENCE [LARGE SCALE GENOMIC DNA]</scope>
    <source>
        <strain evidence="2 3">MAH-24</strain>
    </source>
</reference>